<feature type="domain" description="CcmH/CycL/Ccl2/NrfF N-terminal" evidence="7">
    <location>
        <begin position="28"/>
        <end position="140"/>
    </location>
</feature>
<keyword evidence="6" id="KW-0472">Membrane</keyword>
<protein>
    <recommendedName>
        <fullName evidence="7">CcmH/CycL/Ccl2/NrfF N-terminal domain-containing protein</fullName>
    </recommendedName>
</protein>
<keyword evidence="3" id="KW-0479">Metal-binding</keyword>
<evidence type="ECO:0000259" key="7">
    <source>
        <dbReference type="Pfam" id="PF03918"/>
    </source>
</evidence>
<keyword evidence="4" id="KW-0408">Iron</keyword>
<comment type="similarity">
    <text evidence="1">Belongs to the CcmH/CycL/Ccl2/NrfF family.</text>
</comment>
<feature type="region of interest" description="Disordered" evidence="5">
    <location>
        <begin position="137"/>
        <end position="173"/>
    </location>
</feature>
<sequence>MVSRVQKGSIVFLVFLFTVIVGVESAHAGAMLADLENALMCKCDDKCGKVLLNCTCSTAAKTRKKFTKMLESGITVEQIIQQQVTEYGETVLSAPTKAGFNLTAWVVPFGALLVGGVGLRRLLKGWAASSKFDKELSGNQIDDTSSADKDKSSDANSSKYSHRLQDELNRLET</sequence>
<dbReference type="GO" id="GO:0046872">
    <property type="term" value="F:metal ion binding"/>
    <property type="evidence" value="ECO:0007669"/>
    <property type="project" value="UniProtKB-KW"/>
</dbReference>
<organism evidence="8">
    <name type="scientific">marine metagenome</name>
    <dbReference type="NCBI Taxonomy" id="408172"/>
    <lineage>
        <taxon>unclassified sequences</taxon>
        <taxon>metagenomes</taxon>
        <taxon>ecological metagenomes</taxon>
    </lineage>
</organism>
<evidence type="ECO:0000256" key="4">
    <source>
        <dbReference type="ARBA" id="ARBA00023004"/>
    </source>
</evidence>
<keyword evidence="2" id="KW-0349">Heme</keyword>
<evidence type="ECO:0000256" key="3">
    <source>
        <dbReference type="ARBA" id="ARBA00022723"/>
    </source>
</evidence>
<dbReference type="Pfam" id="PF03918">
    <property type="entry name" value="CcmH"/>
    <property type="match status" value="1"/>
</dbReference>
<reference evidence="8" key="1">
    <citation type="submission" date="2018-05" db="EMBL/GenBank/DDBJ databases">
        <authorList>
            <person name="Lanie J.A."/>
            <person name="Ng W.-L."/>
            <person name="Kazmierczak K.M."/>
            <person name="Andrzejewski T.M."/>
            <person name="Davidsen T.M."/>
            <person name="Wayne K.J."/>
            <person name="Tettelin H."/>
            <person name="Glass J.I."/>
            <person name="Rusch D."/>
            <person name="Podicherti R."/>
            <person name="Tsui H.-C.T."/>
            <person name="Winkler M.E."/>
        </authorList>
    </citation>
    <scope>NUCLEOTIDE SEQUENCE</scope>
</reference>
<evidence type="ECO:0000256" key="6">
    <source>
        <dbReference type="SAM" id="Phobius"/>
    </source>
</evidence>
<name>A0A383B1L7_9ZZZZ</name>
<accession>A0A383B1L7</accession>
<keyword evidence="6" id="KW-0812">Transmembrane</keyword>
<evidence type="ECO:0000256" key="2">
    <source>
        <dbReference type="ARBA" id="ARBA00022617"/>
    </source>
</evidence>
<evidence type="ECO:0000256" key="1">
    <source>
        <dbReference type="ARBA" id="ARBA00010342"/>
    </source>
</evidence>
<evidence type="ECO:0000313" key="8">
    <source>
        <dbReference type="EMBL" id="SVE13862.1"/>
    </source>
</evidence>
<feature type="compositionally biased region" description="Basic and acidic residues" evidence="5">
    <location>
        <begin position="163"/>
        <end position="173"/>
    </location>
</feature>
<evidence type="ECO:0000256" key="5">
    <source>
        <dbReference type="SAM" id="MobiDB-lite"/>
    </source>
</evidence>
<proteinExistence type="inferred from homology"/>
<dbReference type="Gene3D" id="1.10.8.640">
    <property type="entry name" value="Cytochrome C biogenesis protein"/>
    <property type="match status" value="1"/>
</dbReference>
<keyword evidence="6" id="KW-1133">Transmembrane helix</keyword>
<dbReference type="InterPro" id="IPR005616">
    <property type="entry name" value="CcmH/CycL/Ccl2/NrfF_N"/>
</dbReference>
<dbReference type="AlphaFoldDB" id="A0A383B1L7"/>
<dbReference type="EMBL" id="UINC01196728">
    <property type="protein sequence ID" value="SVE13862.1"/>
    <property type="molecule type" value="Genomic_DNA"/>
</dbReference>
<feature type="transmembrane region" description="Helical" evidence="6">
    <location>
        <begin position="102"/>
        <end position="123"/>
    </location>
</feature>
<gene>
    <name evidence="8" type="ORF">METZ01_LOCUS466716</name>
</gene>
<dbReference type="InterPro" id="IPR038297">
    <property type="entry name" value="CcmH/CycL/NrfF/Ccl2_sf"/>
</dbReference>